<dbReference type="InterPro" id="IPR036397">
    <property type="entry name" value="RNaseH_sf"/>
</dbReference>
<accession>A0AAV8W2F2</accession>
<dbReference type="InterPro" id="IPR012337">
    <property type="entry name" value="RNaseH-like_sf"/>
</dbReference>
<reference evidence="2 3" key="1">
    <citation type="journal article" date="2023" name="Insect Mol. Biol.">
        <title>Genome sequencing provides insights into the evolution of gene families encoding plant cell wall-degrading enzymes in longhorned beetles.</title>
        <authorList>
            <person name="Shin N.R."/>
            <person name="Okamura Y."/>
            <person name="Kirsch R."/>
            <person name="Pauchet Y."/>
        </authorList>
    </citation>
    <scope>NUCLEOTIDE SEQUENCE [LARGE SCALE GENOMIC DNA]</scope>
    <source>
        <strain evidence="2">EAD_L_NR</strain>
    </source>
</reference>
<dbReference type="EMBL" id="JANEYG010000013">
    <property type="protein sequence ID" value="KAJ8920668.1"/>
    <property type="molecule type" value="Genomic_DNA"/>
</dbReference>
<keyword evidence="3" id="KW-1185">Reference proteome</keyword>
<name>A0AAV8W2F2_9CUCU</name>
<dbReference type="SUPFAM" id="SSF53098">
    <property type="entry name" value="Ribonuclease H-like"/>
    <property type="match status" value="1"/>
</dbReference>
<dbReference type="Proteomes" id="UP001159042">
    <property type="component" value="Unassembled WGS sequence"/>
</dbReference>
<sequence>MRVVGEQEGGKRVTIKKEKILICWDSQAAFREISLPRTKSLLVQECGDALESLARQKGVGLVWVLGHMGIPGNKRTDQLERLGSGGTSSGAGTNPWDVERKYQCAP</sequence>
<protein>
    <recommendedName>
        <fullName evidence="4">RNase H type-1 domain-containing protein</fullName>
    </recommendedName>
</protein>
<evidence type="ECO:0000313" key="3">
    <source>
        <dbReference type="Proteomes" id="UP001159042"/>
    </source>
</evidence>
<organism evidence="2 3">
    <name type="scientific">Exocentrus adspersus</name>
    <dbReference type="NCBI Taxonomy" id="1586481"/>
    <lineage>
        <taxon>Eukaryota</taxon>
        <taxon>Metazoa</taxon>
        <taxon>Ecdysozoa</taxon>
        <taxon>Arthropoda</taxon>
        <taxon>Hexapoda</taxon>
        <taxon>Insecta</taxon>
        <taxon>Pterygota</taxon>
        <taxon>Neoptera</taxon>
        <taxon>Endopterygota</taxon>
        <taxon>Coleoptera</taxon>
        <taxon>Polyphaga</taxon>
        <taxon>Cucujiformia</taxon>
        <taxon>Chrysomeloidea</taxon>
        <taxon>Cerambycidae</taxon>
        <taxon>Lamiinae</taxon>
        <taxon>Acanthocinini</taxon>
        <taxon>Exocentrus</taxon>
    </lineage>
</organism>
<feature type="compositionally biased region" description="Basic and acidic residues" evidence="1">
    <location>
        <begin position="97"/>
        <end position="106"/>
    </location>
</feature>
<evidence type="ECO:0008006" key="4">
    <source>
        <dbReference type="Google" id="ProtNLM"/>
    </source>
</evidence>
<feature type="region of interest" description="Disordered" evidence="1">
    <location>
        <begin position="71"/>
        <end position="106"/>
    </location>
</feature>
<evidence type="ECO:0000313" key="2">
    <source>
        <dbReference type="EMBL" id="KAJ8920668.1"/>
    </source>
</evidence>
<dbReference type="GO" id="GO:0003676">
    <property type="term" value="F:nucleic acid binding"/>
    <property type="evidence" value="ECO:0007669"/>
    <property type="project" value="InterPro"/>
</dbReference>
<proteinExistence type="predicted"/>
<comment type="caution">
    <text evidence="2">The sequence shown here is derived from an EMBL/GenBank/DDBJ whole genome shotgun (WGS) entry which is preliminary data.</text>
</comment>
<gene>
    <name evidence="2" type="ORF">NQ315_004807</name>
</gene>
<dbReference type="AlphaFoldDB" id="A0AAV8W2F2"/>
<evidence type="ECO:0000256" key="1">
    <source>
        <dbReference type="SAM" id="MobiDB-lite"/>
    </source>
</evidence>
<dbReference type="Gene3D" id="3.30.420.10">
    <property type="entry name" value="Ribonuclease H-like superfamily/Ribonuclease H"/>
    <property type="match status" value="1"/>
</dbReference>